<sequence>MKKHQVDKYRGYYNIREKVDVSIGIWRVCEGSDFWDITDCTDIPDITNYIVICQVMLCLCLIFIVSSLIFGFYENCATRYDIDEGSEVRTKRPEMNAVIAGLFGLTGICMYGTSIIEAMRNGEGSVHWAFLVTTGSVLGVIVCGIIMAIVNPVHSTVETFPGQVISLSRQNSLKNKPPTIQDRLVSSGECVIQINGTQTSGTTYGVTDSNFDLKEVALLQGSESSLTSNVSTPDKLPAASRELDPCSSNTGTHVVDTRDIHARLHDMSLKVELMQQQKRAANSRSRQCDASLDPHIVNDLFDNTFDDILTSDASSYSDNENFKLLEHPRKDEHVLLMNSDGRLISQAPKFRPTEPVDLMILEEFLEKATANEPIPGAVAEETLLGRRTFNNFLEDSAIAMPRVLNEFQRSTISNSSWESQPWPEPPPENEILDQPLLIVPTNRSSTPDASASSCSDTRLKTSTERLQCQPQTLTAHYRKLTSDEDSNLSLNTQKSTGSKSNSSKGNQMTPHQKPTDKKSSPSKTQATARKDYDNPLFESQQPDGSKSDSKAKNLSVQICQPSTLVHQPSDKTSIPSSTATETTQGKTESRNYSPTLDTARQTKEASEGRKSDSNRPPQAESKISSPKLNRFTSKKSKDDLTSSLLKETPSANKDQYHLVNGIVKSRLLHLKDELQQKRSGQISSERPQQPSPPPPSKKQEQKDTSPQTASKLPRLNPPKKTTPE</sequence>
<dbReference type="Proteomes" id="UP000678393">
    <property type="component" value="Unassembled WGS sequence"/>
</dbReference>
<evidence type="ECO:0000256" key="1">
    <source>
        <dbReference type="SAM" id="MobiDB-lite"/>
    </source>
</evidence>
<dbReference type="Gene3D" id="1.20.140.150">
    <property type="match status" value="1"/>
</dbReference>
<keyword evidence="2" id="KW-0812">Transmembrane</keyword>
<proteinExistence type="predicted"/>
<name>A0A8S3YGU1_9EUPU</name>
<keyword evidence="2" id="KW-0472">Membrane</keyword>
<feature type="compositionally biased region" description="Basic and acidic residues" evidence="1">
    <location>
        <begin position="600"/>
        <end position="613"/>
    </location>
</feature>
<feature type="region of interest" description="Disordered" evidence="1">
    <location>
        <begin position="484"/>
        <end position="656"/>
    </location>
</feature>
<organism evidence="3 4">
    <name type="scientific">Candidula unifasciata</name>
    <dbReference type="NCBI Taxonomy" id="100452"/>
    <lineage>
        <taxon>Eukaryota</taxon>
        <taxon>Metazoa</taxon>
        <taxon>Spiralia</taxon>
        <taxon>Lophotrochozoa</taxon>
        <taxon>Mollusca</taxon>
        <taxon>Gastropoda</taxon>
        <taxon>Heterobranchia</taxon>
        <taxon>Euthyneura</taxon>
        <taxon>Panpulmonata</taxon>
        <taxon>Eupulmonata</taxon>
        <taxon>Stylommatophora</taxon>
        <taxon>Helicina</taxon>
        <taxon>Helicoidea</taxon>
        <taxon>Geomitridae</taxon>
        <taxon>Candidula</taxon>
    </lineage>
</organism>
<feature type="transmembrane region" description="Helical" evidence="2">
    <location>
        <begin position="128"/>
        <end position="150"/>
    </location>
</feature>
<comment type="caution">
    <text evidence="3">The sequence shown here is derived from an EMBL/GenBank/DDBJ whole genome shotgun (WGS) entry which is preliminary data.</text>
</comment>
<evidence type="ECO:0000313" key="4">
    <source>
        <dbReference type="Proteomes" id="UP000678393"/>
    </source>
</evidence>
<feature type="compositionally biased region" description="Polar residues" evidence="1">
    <location>
        <begin position="621"/>
        <end position="631"/>
    </location>
</feature>
<dbReference type="AlphaFoldDB" id="A0A8S3YGU1"/>
<feature type="transmembrane region" description="Helical" evidence="2">
    <location>
        <begin position="49"/>
        <end position="73"/>
    </location>
</feature>
<keyword evidence="4" id="KW-1185">Reference proteome</keyword>
<feature type="compositionally biased region" description="Low complexity" evidence="1">
    <location>
        <begin position="491"/>
        <end position="507"/>
    </location>
</feature>
<keyword evidence="2" id="KW-1133">Transmembrane helix</keyword>
<feature type="non-terminal residue" evidence="3">
    <location>
        <position position="724"/>
    </location>
</feature>
<dbReference type="OrthoDB" id="6084460at2759"/>
<evidence type="ECO:0000313" key="3">
    <source>
        <dbReference type="EMBL" id="CAG5115608.1"/>
    </source>
</evidence>
<feature type="compositionally biased region" description="Low complexity" evidence="1">
    <location>
        <begin position="444"/>
        <end position="456"/>
    </location>
</feature>
<feature type="transmembrane region" description="Helical" evidence="2">
    <location>
        <begin position="97"/>
        <end position="116"/>
    </location>
</feature>
<protein>
    <submittedName>
        <fullName evidence="3">Uncharacterized protein</fullName>
    </submittedName>
</protein>
<feature type="region of interest" description="Disordered" evidence="1">
    <location>
        <begin position="225"/>
        <end position="252"/>
    </location>
</feature>
<evidence type="ECO:0000256" key="2">
    <source>
        <dbReference type="SAM" id="Phobius"/>
    </source>
</evidence>
<reference evidence="3" key="1">
    <citation type="submission" date="2021-04" db="EMBL/GenBank/DDBJ databases">
        <authorList>
            <consortium name="Molecular Ecology Group"/>
        </authorList>
    </citation>
    <scope>NUCLEOTIDE SEQUENCE</scope>
</reference>
<feature type="region of interest" description="Disordered" evidence="1">
    <location>
        <begin position="440"/>
        <end position="472"/>
    </location>
</feature>
<gene>
    <name evidence="3" type="ORF">CUNI_LOCUS1166</name>
</gene>
<feature type="region of interest" description="Disordered" evidence="1">
    <location>
        <begin position="670"/>
        <end position="724"/>
    </location>
</feature>
<dbReference type="EMBL" id="CAJHNH020000138">
    <property type="protein sequence ID" value="CAG5115608.1"/>
    <property type="molecule type" value="Genomic_DNA"/>
</dbReference>
<feature type="compositionally biased region" description="Polar residues" evidence="1">
    <location>
        <begin position="552"/>
        <end position="599"/>
    </location>
</feature>
<accession>A0A8S3YGU1</accession>